<evidence type="ECO:0000313" key="4">
    <source>
        <dbReference type="Proteomes" id="UP000095705"/>
    </source>
</evidence>
<keyword evidence="4" id="KW-1185">Reference proteome</keyword>
<dbReference type="PANTHER" id="PTHR43664:SF1">
    <property type="entry name" value="BETA-METHYLMALYL-COA DEHYDRATASE"/>
    <property type="match status" value="1"/>
</dbReference>
<dbReference type="STRING" id="36818.BGK67_00010"/>
<organism evidence="3 4">
    <name type="scientific">Streptomyces subrutilus</name>
    <dbReference type="NCBI Taxonomy" id="36818"/>
    <lineage>
        <taxon>Bacteria</taxon>
        <taxon>Bacillati</taxon>
        <taxon>Actinomycetota</taxon>
        <taxon>Actinomycetes</taxon>
        <taxon>Kitasatosporales</taxon>
        <taxon>Streptomycetaceae</taxon>
        <taxon>Streptomyces</taxon>
    </lineage>
</organism>
<dbReference type="OrthoDB" id="9796589at2"/>
<dbReference type="RefSeq" id="WP_069918104.1">
    <property type="nucleotide sequence ID" value="NZ_MEHK01000001.1"/>
</dbReference>
<dbReference type="Pfam" id="PF01575">
    <property type="entry name" value="MaoC_dehydratas"/>
    <property type="match status" value="1"/>
</dbReference>
<evidence type="ECO:0000313" key="3">
    <source>
        <dbReference type="EMBL" id="OEJ29989.1"/>
    </source>
</evidence>
<dbReference type="Gene3D" id="3.10.129.10">
    <property type="entry name" value="Hotdog Thioesterase"/>
    <property type="match status" value="1"/>
</dbReference>
<comment type="similarity">
    <text evidence="1">Belongs to the enoyl-CoA hydratase/isomerase family.</text>
</comment>
<proteinExistence type="inferred from homology"/>
<evidence type="ECO:0000259" key="2">
    <source>
        <dbReference type="Pfam" id="PF01575"/>
    </source>
</evidence>
<feature type="domain" description="MaoC-like" evidence="2">
    <location>
        <begin position="30"/>
        <end position="125"/>
    </location>
</feature>
<accession>A0A1E5PK95</accession>
<dbReference type="InterPro" id="IPR002539">
    <property type="entry name" value="MaoC-like_dom"/>
</dbReference>
<gene>
    <name evidence="3" type="ORF">BGK67_00010</name>
</gene>
<dbReference type="SUPFAM" id="SSF54637">
    <property type="entry name" value="Thioesterase/thiol ester dehydrase-isomerase"/>
    <property type="match status" value="1"/>
</dbReference>
<dbReference type="EMBL" id="MEHK01000001">
    <property type="protein sequence ID" value="OEJ29989.1"/>
    <property type="molecule type" value="Genomic_DNA"/>
</dbReference>
<dbReference type="AlphaFoldDB" id="A0A1E5PK95"/>
<dbReference type="InterPro" id="IPR029069">
    <property type="entry name" value="HotDog_dom_sf"/>
</dbReference>
<protein>
    <submittedName>
        <fullName evidence="3">Molybdenum cofactor biosynthesis protein MoeC</fullName>
    </submittedName>
</protein>
<evidence type="ECO:0000256" key="1">
    <source>
        <dbReference type="ARBA" id="ARBA00005254"/>
    </source>
</evidence>
<dbReference type="InterPro" id="IPR052342">
    <property type="entry name" value="MCH/BMMD"/>
</dbReference>
<dbReference type="CDD" id="cd03451">
    <property type="entry name" value="FkbR2"/>
    <property type="match status" value="1"/>
</dbReference>
<name>A0A1E5PK95_9ACTN</name>
<reference evidence="3 4" key="1">
    <citation type="submission" date="2016-08" db="EMBL/GenBank/DDBJ databases">
        <title>The complete genome of Streptomyces subrutilus 10-1-1.</title>
        <authorList>
            <person name="Chen X."/>
        </authorList>
    </citation>
    <scope>NUCLEOTIDE SEQUENCE [LARGE SCALE GENOMIC DNA]</scope>
    <source>
        <strain evidence="3 4">10-1-1</strain>
    </source>
</reference>
<sequence length="176" mass="19331">MNDGLPNGYRRVGEERIRENVGLAYDDLTPGLVIEHRPGRTVTETDNLLGTALTGNVAPIHTDAHYSRQTRWGRILVCGGVTLNLVAGMSVRSISGLTSANLALDRVRFQAPVHVGDTLYAQTRILSRRHSDSWPGNGLITCHTTGHNQEDTCVLTFTRTFLIPLDADAVRNATHY</sequence>
<dbReference type="PANTHER" id="PTHR43664">
    <property type="entry name" value="MONOAMINE OXIDASE-RELATED"/>
    <property type="match status" value="1"/>
</dbReference>
<dbReference type="Proteomes" id="UP000095705">
    <property type="component" value="Unassembled WGS sequence"/>
</dbReference>
<comment type="caution">
    <text evidence="3">The sequence shown here is derived from an EMBL/GenBank/DDBJ whole genome shotgun (WGS) entry which is preliminary data.</text>
</comment>